<dbReference type="GO" id="GO:0008237">
    <property type="term" value="F:metallopeptidase activity"/>
    <property type="evidence" value="ECO:0007669"/>
    <property type="project" value="InterPro"/>
</dbReference>
<feature type="region of interest" description="Disordered" evidence="1">
    <location>
        <begin position="48"/>
        <end position="88"/>
    </location>
</feature>
<name>A0A7H2BJD5_9MICC</name>
<keyword evidence="4" id="KW-1185">Reference proteome</keyword>
<reference evidence="3 4" key="1">
    <citation type="submission" date="2020-09" db="EMBL/GenBank/DDBJ databases">
        <title>Investigation of environmental microbe.</title>
        <authorList>
            <person name="Ou Y."/>
            <person name="Kang Q."/>
        </authorList>
    </citation>
    <scope>NUCLEOTIDE SEQUENCE [LARGE SCALE GENOMIC DNA]</scope>
    <source>
        <strain evidence="3 4">KJZ-9</strain>
    </source>
</reference>
<feature type="chain" id="PRO_5028808090" evidence="2">
    <location>
        <begin position="30"/>
        <end position="403"/>
    </location>
</feature>
<proteinExistence type="predicted"/>
<accession>A0A7H2BJD5</accession>
<keyword evidence="2" id="KW-0732">Signal</keyword>
<evidence type="ECO:0000256" key="2">
    <source>
        <dbReference type="SAM" id="SignalP"/>
    </source>
</evidence>
<sequence>MQKFSFGQKVATLSALSLATIAGFTPAQAYPANWWSYSPSSSSSSYQPAASSFTPAASNSRAADPSSSTADSDGDGIPNSWETNGYDYDGDGQVDLDFPAWGANPNKKDLFVEMDYMPDLLASQSELDTIVRTFANYPVNSPDGSRGINLHLDAGDAYAKYDLGGGNEIDYQALRNEQTVGQLRQENSDPARNGIFHYMVFGDYYTDAPGSSGIAQIDGLNFAVTLGPQYWGNNVSSNTYVGTFIHELGHNLGLYHGGDDDVNFKPNYFSIMNYRYQIQGVPRTDGSKYFGYSTQQYDTLNEHAIHEENGLGSNSHGFLYDYDSRAVADAPIDFNDNGTIDNGAVQTDVNNDGELGRLTAQNDLAAIRFQARAHQGYRYSVERPEVTKNELTADMAREHGLLD</sequence>
<dbReference type="EMBL" id="CP061538">
    <property type="protein sequence ID" value="QNV39781.1"/>
    <property type="molecule type" value="Genomic_DNA"/>
</dbReference>
<dbReference type="SUPFAM" id="SSF55486">
    <property type="entry name" value="Metalloproteases ('zincins'), catalytic domain"/>
    <property type="match status" value="1"/>
</dbReference>
<dbReference type="Pfam" id="PF13582">
    <property type="entry name" value="Reprolysin_3"/>
    <property type="match status" value="1"/>
</dbReference>
<dbReference type="AlphaFoldDB" id="A0A7H2BJD5"/>
<evidence type="ECO:0000256" key="1">
    <source>
        <dbReference type="SAM" id="MobiDB-lite"/>
    </source>
</evidence>
<dbReference type="Gene3D" id="3.90.182.10">
    <property type="entry name" value="Toxin - Anthrax Protective Antigen,domain 1"/>
    <property type="match status" value="1"/>
</dbReference>
<dbReference type="Proteomes" id="UP000516421">
    <property type="component" value="Chromosome"/>
</dbReference>
<organism evidence="3 4">
    <name type="scientific">Rothia amarae</name>
    <dbReference type="NCBI Taxonomy" id="169480"/>
    <lineage>
        <taxon>Bacteria</taxon>
        <taxon>Bacillati</taxon>
        <taxon>Actinomycetota</taxon>
        <taxon>Actinomycetes</taxon>
        <taxon>Micrococcales</taxon>
        <taxon>Micrococcaceae</taxon>
        <taxon>Rothia</taxon>
    </lineage>
</organism>
<feature type="compositionally biased region" description="Low complexity" evidence="1">
    <location>
        <begin position="60"/>
        <end position="71"/>
    </location>
</feature>
<dbReference type="RefSeq" id="WP_190617367.1">
    <property type="nucleotide sequence ID" value="NZ_CP061538.1"/>
</dbReference>
<evidence type="ECO:0000313" key="3">
    <source>
        <dbReference type="EMBL" id="QNV39781.1"/>
    </source>
</evidence>
<protein>
    <submittedName>
        <fullName evidence="3">C4-dicarboxylate ABC transporter substrate-binding protein</fullName>
    </submittedName>
</protein>
<evidence type="ECO:0000313" key="4">
    <source>
        <dbReference type="Proteomes" id="UP000516421"/>
    </source>
</evidence>
<dbReference type="KEGG" id="rama:IDM48_10595"/>
<dbReference type="InterPro" id="IPR024079">
    <property type="entry name" value="MetalloPept_cat_dom_sf"/>
</dbReference>
<dbReference type="Gene3D" id="3.40.390.10">
    <property type="entry name" value="Collagenase (Catalytic Domain)"/>
    <property type="match status" value="1"/>
</dbReference>
<feature type="signal peptide" evidence="2">
    <location>
        <begin position="1"/>
        <end position="29"/>
    </location>
</feature>
<gene>
    <name evidence="3" type="ORF">IDM48_10595</name>
</gene>